<evidence type="ECO:0000256" key="1">
    <source>
        <dbReference type="ARBA" id="ARBA00005820"/>
    </source>
</evidence>
<protein>
    <recommendedName>
        <fullName evidence="7">OmpR/PhoB-type domain-containing protein</fullName>
    </recommendedName>
</protein>
<proteinExistence type="inferred from homology"/>
<dbReference type="SUPFAM" id="SSF46894">
    <property type="entry name" value="C-terminal effector domain of the bipartite response regulators"/>
    <property type="match status" value="1"/>
</dbReference>
<evidence type="ECO:0000256" key="4">
    <source>
        <dbReference type="ARBA" id="ARBA00023163"/>
    </source>
</evidence>
<comment type="caution">
    <text evidence="8">The sequence shown here is derived from an EMBL/GenBank/DDBJ whole genome shotgun (WGS) entry which is preliminary data.</text>
</comment>
<dbReference type="InterPro" id="IPR027417">
    <property type="entry name" value="P-loop_NTPase"/>
</dbReference>
<feature type="region of interest" description="Disordered" evidence="6">
    <location>
        <begin position="247"/>
        <end position="267"/>
    </location>
</feature>
<keyword evidence="9" id="KW-1185">Reference proteome</keyword>
<organism evidence="8 9">
    <name type="scientific">Pilimelia columellifera subsp. columellifera</name>
    <dbReference type="NCBI Taxonomy" id="706583"/>
    <lineage>
        <taxon>Bacteria</taxon>
        <taxon>Bacillati</taxon>
        <taxon>Actinomycetota</taxon>
        <taxon>Actinomycetes</taxon>
        <taxon>Micromonosporales</taxon>
        <taxon>Micromonosporaceae</taxon>
        <taxon>Pilimelia</taxon>
    </lineage>
</organism>
<accession>A0ABN3NCI3</accession>
<evidence type="ECO:0000313" key="8">
    <source>
        <dbReference type="EMBL" id="GAA2516743.1"/>
    </source>
</evidence>
<dbReference type="PANTHER" id="PTHR35807:SF1">
    <property type="entry name" value="TRANSCRIPTIONAL REGULATOR REDD"/>
    <property type="match status" value="1"/>
</dbReference>
<dbReference type="InterPro" id="IPR016032">
    <property type="entry name" value="Sig_transdc_resp-reg_C-effctor"/>
</dbReference>
<evidence type="ECO:0000256" key="2">
    <source>
        <dbReference type="ARBA" id="ARBA00023015"/>
    </source>
</evidence>
<dbReference type="SUPFAM" id="SSF48452">
    <property type="entry name" value="TPR-like"/>
    <property type="match status" value="1"/>
</dbReference>
<feature type="compositionally biased region" description="Low complexity" evidence="6">
    <location>
        <begin position="574"/>
        <end position="584"/>
    </location>
</feature>
<comment type="similarity">
    <text evidence="1">Belongs to the AfsR/DnrI/RedD regulatory family.</text>
</comment>
<dbReference type="InterPro" id="IPR041664">
    <property type="entry name" value="AAA_16"/>
</dbReference>
<dbReference type="SMART" id="SM01043">
    <property type="entry name" value="BTAD"/>
    <property type="match status" value="1"/>
</dbReference>
<dbReference type="Pfam" id="PF03704">
    <property type="entry name" value="BTAD"/>
    <property type="match status" value="1"/>
</dbReference>
<feature type="region of interest" description="Disordered" evidence="6">
    <location>
        <begin position="574"/>
        <end position="602"/>
    </location>
</feature>
<evidence type="ECO:0000256" key="6">
    <source>
        <dbReference type="SAM" id="MobiDB-lite"/>
    </source>
</evidence>
<evidence type="ECO:0000256" key="5">
    <source>
        <dbReference type="PROSITE-ProRule" id="PRU01091"/>
    </source>
</evidence>
<dbReference type="Pfam" id="PF13191">
    <property type="entry name" value="AAA_16"/>
    <property type="match status" value="1"/>
</dbReference>
<evidence type="ECO:0000259" key="7">
    <source>
        <dbReference type="PROSITE" id="PS51755"/>
    </source>
</evidence>
<dbReference type="InterPro" id="IPR036388">
    <property type="entry name" value="WH-like_DNA-bd_sf"/>
</dbReference>
<dbReference type="Proteomes" id="UP001499978">
    <property type="component" value="Unassembled WGS sequence"/>
</dbReference>
<dbReference type="RefSeq" id="WP_344169473.1">
    <property type="nucleotide sequence ID" value="NZ_BAAARY010000004.1"/>
</dbReference>
<dbReference type="InterPro" id="IPR001867">
    <property type="entry name" value="OmpR/PhoB-type_DNA-bd"/>
</dbReference>
<dbReference type="PANTHER" id="PTHR35807">
    <property type="entry name" value="TRANSCRIPTIONAL REGULATOR REDD-RELATED"/>
    <property type="match status" value="1"/>
</dbReference>
<evidence type="ECO:0000313" key="9">
    <source>
        <dbReference type="Proteomes" id="UP001499978"/>
    </source>
</evidence>
<dbReference type="Gene3D" id="1.25.40.10">
    <property type="entry name" value="Tetratricopeptide repeat domain"/>
    <property type="match status" value="1"/>
</dbReference>
<name>A0ABN3NCI3_9ACTN</name>
<evidence type="ECO:0000256" key="3">
    <source>
        <dbReference type="ARBA" id="ARBA00023125"/>
    </source>
</evidence>
<reference evidence="8 9" key="1">
    <citation type="journal article" date="2019" name="Int. J. Syst. Evol. Microbiol.">
        <title>The Global Catalogue of Microorganisms (GCM) 10K type strain sequencing project: providing services to taxonomists for standard genome sequencing and annotation.</title>
        <authorList>
            <consortium name="The Broad Institute Genomics Platform"/>
            <consortium name="The Broad Institute Genome Sequencing Center for Infectious Disease"/>
            <person name="Wu L."/>
            <person name="Ma J."/>
        </authorList>
    </citation>
    <scope>NUCLEOTIDE SEQUENCE [LARGE SCALE GENOMIC DNA]</scope>
    <source>
        <strain evidence="8 9">JCM 3367</strain>
    </source>
</reference>
<keyword evidence="3 5" id="KW-0238">DNA-binding</keyword>
<dbReference type="InterPro" id="IPR011990">
    <property type="entry name" value="TPR-like_helical_dom_sf"/>
</dbReference>
<dbReference type="Gene3D" id="1.10.10.10">
    <property type="entry name" value="Winged helix-like DNA-binding domain superfamily/Winged helix DNA-binding domain"/>
    <property type="match status" value="1"/>
</dbReference>
<dbReference type="InterPro" id="IPR051677">
    <property type="entry name" value="AfsR-DnrI-RedD_regulator"/>
</dbReference>
<feature type="domain" description="OmpR/PhoB-type" evidence="7">
    <location>
        <begin position="1"/>
        <end position="98"/>
    </location>
</feature>
<feature type="DNA-binding region" description="OmpR/PhoB-type" evidence="5">
    <location>
        <begin position="1"/>
        <end position="98"/>
    </location>
</feature>
<dbReference type="Pfam" id="PF00486">
    <property type="entry name" value="Trans_reg_C"/>
    <property type="match status" value="1"/>
</dbReference>
<keyword evidence="2" id="KW-0805">Transcription regulation</keyword>
<dbReference type="InterPro" id="IPR005158">
    <property type="entry name" value="BTAD"/>
</dbReference>
<gene>
    <name evidence="8" type="ORF">GCM10010201_11830</name>
</gene>
<dbReference type="SMART" id="SM00862">
    <property type="entry name" value="Trans_reg_C"/>
    <property type="match status" value="1"/>
</dbReference>
<sequence>MRVQVLGRLSAYDHAGRALAVEDLPRRARQVLSVLAARHDRPQSKDALADAVWGEDLPGNHVAALEHYVSLIRRTLEPGQPTSASFIVTRSAGYLFATERASLDLALLRTLAREAETQPPGGQQRLACRRQILDLATDLPFLDDEYADWAAGVRGEVRDHLLGSLRELAEAALDGEPARALRLAQDAIAMDPYSEQPYRVAMRAAAALERTDDALRWFDRCRQALATELDVTPSAETVALRDQIRARRGDGQSRPTLAARPAEAPDPDFIGRQTELELILGDRTTPVVHLVGPIGAGKSALLAAVAARRPGRVGVGRGPGPDSPDSLRLAWLRSALGAIDAGAAARDVVDAAMAQRRGLTVDELERVATALTGSGPLVLAVDDAADLDPDSVTELSWLRHQVPELRLVLAYRYPSALAGRPVANLGADVVLRLSPLTAADLAGTDGLWERTGGVPALVGAAGHPPAVAESVALHVARVRTRPLPPAAWELLRLTAILGPLSIGELRELASLPLPEILAAVDHLAHAHLLVESPEGPVSHRASLVGQAIAAQVSAAHAAHLAERLAVIRGRAGAAAGPAGTLTGPTRRRRSPAVEGRNVSSPA</sequence>
<dbReference type="PROSITE" id="PS51755">
    <property type="entry name" value="OMPR_PHOB"/>
    <property type="match status" value="1"/>
</dbReference>
<keyword evidence="4" id="KW-0804">Transcription</keyword>
<dbReference type="SUPFAM" id="SSF52540">
    <property type="entry name" value="P-loop containing nucleoside triphosphate hydrolases"/>
    <property type="match status" value="1"/>
</dbReference>
<dbReference type="EMBL" id="BAAARY010000004">
    <property type="protein sequence ID" value="GAA2516743.1"/>
    <property type="molecule type" value="Genomic_DNA"/>
</dbReference>